<name>A0A0S4L7C5_9BACT</name>
<evidence type="ECO:0000313" key="2">
    <source>
        <dbReference type="Proteomes" id="UP000198736"/>
    </source>
</evidence>
<dbReference type="EMBL" id="CZPZ01000005">
    <property type="protein sequence ID" value="CUS33617.1"/>
    <property type="molecule type" value="Genomic_DNA"/>
</dbReference>
<gene>
    <name evidence="1" type="ORF">COMA2_130149</name>
</gene>
<reference evidence="2" key="1">
    <citation type="submission" date="2015-10" db="EMBL/GenBank/DDBJ databases">
        <authorList>
            <person name="Luecker S."/>
            <person name="Luecker S."/>
        </authorList>
    </citation>
    <scope>NUCLEOTIDE SEQUENCE [LARGE SCALE GENOMIC DNA]</scope>
</reference>
<sequence length="79" mass="9386">MRIIIWLCGKKGGFRDGSLLYGIDKKHLDAEGTRDLHVPDKPNTRLTQRMRRDERCHCGKCIIRSERSRLKIKRRWPRG</sequence>
<evidence type="ECO:0000313" key="1">
    <source>
        <dbReference type="EMBL" id="CUS33617.1"/>
    </source>
</evidence>
<proteinExistence type="predicted"/>
<dbReference type="AlphaFoldDB" id="A0A0S4L7C5"/>
<dbReference type="STRING" id="1742973.COMA2_130149"/>
<accession>A0A0S4L7C5</accession>
<organism evidence="1 2">
    <name type="scientific">Candidatus Nitrospira nitrificans</name>
    <dbReference type="NCBI Taxonomy" id="1742973"/>
    <lineage>
        <taxon>Bacteria</taxon>
        <taxon>Pseudomonadati</taxon>
        <taxon>Nitrospirota</taxon>
        <taxon>Nitrospiria</taxon>
        <taxon>Nitrospirales</taxon>
        <taxon>Nitrospiraceae</taxon>
        <taxon>Nitrospira</taxon>
    </lineage>
</organism>
<dbReference type="Proteomes" id="UP000198736">
    <property type="component" value="Unassembled WGS sequence"/>
</dbReference>
<keyword evidence="2" id="KW-1185">Reference proteome</keyword>
<protein>
    <submittedName>
        <fullName evidence="1">Uncharacterized protein</fullName>
    </submittedName>
</protein>